<proteinExistence type="predicted"/>
<dbReference type="EMBL" id="JAPQKP010000002">
    <property type="protein sequence ID" value="KAJ5206911.1"/>
    <property type="molecule type" value="Genomic_DNA"/>
</dbReference>
<protein>
    <submittedName>
        <fullName evidence="1">Uncharacterized protein</fullName>
    </submittedName>
</protein>
<evidence type="ECO:0000313" key="1">
    <source>
        <dbReference type="EMBL" id="KAJ5206911.1"/>
    </source>
</evidence>
<dbReference type="AlphaFoldDB" id="A0A9W9MSX5"/>
<accession>A0A9W9MSX5</accession>
<name>A0A9W9MSX5_9EURO</name>
<reference evidence="1" key="1">
    <citation type="submission" date="2022-11" db="EMBL/GenBank/DDBJ databases">
        <authorList>
            <person name="Petersen C."/>
        </authorList>
    </citation>
    <scope>NUCLEOTIDE SEQUENCE</scope>
    <source>
        <strain evidence="1">IBT 16849</strain>
    </source>
</reference>
<gene>
    <name evidence="1" type="ORF">N7472_003359</name>
</gene>
<reference evidence="1" key="2">
    <citation type="journal article" date="2023" name="IMA Fungus">
        <title>Comparative genomic study of the Penicillium genus elucidates a diverse pangenome and 15 lateral gene transfer events.</title>
        <authorList>
            <person name="Petersen C."/>
            <person name="Sorensen T."/>
            <person name="Nielsen M.R."/>
            <person name="Sondergaard T.E."/>
            <person name="Sorensen J.L."/>
            <person name="Fitzpatrick D.A."/>
            <person name="Frisvad J.C."/>
            <person name="Nielsen K.L."/>
        </authorList>
    </citation>
    <scope>NUCLEOTIDE SEQUENCE</scope>
    <source>
        <strain evidence="1">IBT 16849</strain>
    </source>
</reference>
<keyword evidence="2" id="KW-1185">Reference proteome</keyword>
<evidence type="ECO:0000313" key="2">
    <source>
        <dbReference type="Proteomes" id="UP001150879"/>
    </source>
</evidence>
<dbReference type="Proteomes" id="UP001150879">
    <property type="component" value="Unassembled WGS sequence"/>
</dbReference>
<comment type="caution">
    <text evidence="1">The sequence shown here is derived from an EMBL/GenBank/DDBJ whole genome shotgun (WGS) entry which is preliminary data.</text>
</comment>
<sequence>MESVIYKQGLPNSFGGLGLQEITSNRRFNQLGLRGPVVLKPQHLYQILCIRDLLRFPDFALHMVNVGTSAIYQLFKYAYAQITDFEI</sequence>
<organism evidence="1 2">
    <name type="scientific">Penicillium cf. griseofulvum</name>
    <dbReference type="NCBI Taxonomy" id="2972120"/>
    <lineage>
        <taxon>Eukaryota</taxon>
        <taxon>Fungi</taxon>
        <taxon>Dikarya</taxon>
        <taxon>Ascomycota</taxon>
        <taxon>Pezizomycotina</taxon>
        <taxon>Eurotiomycetes</taxon>
        <taxon>Eurotiomycetidae</taxon>
        <taxon>Eurotiales</taxon>
        <taxon>Aspergillaceae</taxon>
        <taxon>Penicillium</taxon>
    </lineage>
</organism>